<name>U5DCV0_AMBTC</name>
<protein>
    <submittedName>
        <fullName evidence="1">Uncharacterized protein</fullName>
    </submittedName>
</protein>
<evidence type="ECO:0000313" key="2">
    <source>
        <dbReference type="Proteomes" id="UP000017836"/>
    </source>
</evidence>
<gene>
    <name evidence="1" type="ORF">AMTR_s00068p00019550</name>
</gene>
<organism evidence="1 2">
    <name type="scientific">Amborella trichopoda</name>
    <dbReference type="NCBI Taxonomy" id="13333"/>
    <lineage>
        <taxon>Eukaryota</taxon>
        <taxon>Viridiplantae</taxon>
        <taxon>Streptophyta</taxon>
        <taxon>Embryophyta</taxon>
        <taxon>Tracheophyta</taxon>
        <taxon>Spermatophyta</taxon>
        <taxon>Magnoliopsida</taxon>
        <taxon>Amborellales</taxon>
        <taxon>Amborellaceae</taxon>
        <taxon>Amborella</taxon>
    </lineage>
</organism>
<dbReference type="AlphaFoldDB" id="U5DCV0"/>
<dbReference type="EMBL" id="KI392059">
    <property type="protein sequence ID" value="ERN20369.1"/>
    <property type="molecule type" value="Genomic_DNA"/>
</dbReference>
<reference evidence="2" key="1">
    <citation type="journal article" date="2013" name="Science">
        <title>The Amborella genome and the evolution of flowering plants.</title>
        <authorList>
            <consortium name="Amborella Genome Project"/>
        </authorList>
    </citation>
    <scope>NUCLEOTIDE SEQUENCE [LARGE SCALE GENOMIC DNA]</scope>
</reference>
<dbReference type="HOGENOM" id="CLU_2267404_0_0_1"/>
<dbReference type="Proteomes" id="UP000017836">
    <property type="component" value="Unassembled WGS sequence"/>
</dbReference>
<keyword evidence="2" id="KW-1185">Reference proteome</keyword>
<accession>U5DCV0</accession>
<proteinExistence type="predicted"/>
<dbReference type="Gramene" id="ERN20369">
    <property type="protein sequence ID" value="ERN20369"/>
    <property type="gene ID" value="AMTR_s00068p00019550"/>
</dbReference>
<evidence type="ECO:0000313" key="1">
    <source>
        <dbReference type="EMBL" id="ERN20369.1"/>
    </source>
</evidence>
<sequence length="103" mass="11401">MGGFKVVDLGIIVIAGSAVINDIVHWIGMTLNCPELNNHRRGEQKTGFTRERGLVSANIVATVRLWQQSRCAQIPMNDFDGSRRNEADAITNEDHCGINYDTS</sequence>